<evidence type="ECO:0000313" key="1">
    <source>
        <dbReference type="EMBL" id="HIW88158.1"/>
    </source>
</evidence>
<dbReference type="Gene3D" id="3.40.50.300">
    <property type="entry name" value="P-loop containing nucleotide triphosphate hydrolases"/>
    <property type="match status" value="1"/>
</dbReference>
<proteinExistence type="predicted"/>
<reference evidence="1" key="2">
    <citation type="submission" date="2021-04" db="EMBL/GenBank/DDBJ databases">
        <authorList>
            <person name="Gilroy R."/>
        </authorList>
    </citation>
    <scope>NUCLEOTIDE SEQUENCE</scope>
    <source>
        <strain evidence="1">Gambia16-930</strain>
    </source>
</reference>
<dbReference type="SUPFAM" id="SSF52540">
    <property type="entry name" value="P-loop containing nucleoside triphosphate hydrolases"/>
    <property type="match status" value="1"/>
</dbReference>
<sequence length="388" mass="44740">MQFARIIGQRKLINSLVDIAMSGRLSHAQLFSGSYGSGSFALALAYAQFIACEDKQFYNPTDKSGLKADSCGKCPSCIKYSRLVHPDLHLVFPNTTTKKIDSKNESLLFREQFTQYVLERNAYIDLDSWYDTLGVDNKQGMINVRDAAYIVKALSMKTYESEYKIMIIWACDKLYHEAAPKLLKILEEPYENTLFLLVSDNIGNILGTIRSRTQLVKVLPIAEEDLAVHLQEEFAMERDEALRISRQAEGDYIRALEYKDGSKAEFVACFMQWTRLAFQYRRKAGEINAFVEKICKWGREEQKSFLSYSLELFRQCMRTALGLETGGLFVDKQGEEFRRNFSRFVNETNIGEIYRLFERSQYNIQRNASSKMVFFDLTLQMGRLLSGK</sequence>
<dbReference type="InterPro" id="IPR027417">
    <property type="entry name" value="P-loop_NTPase"/>
</dbReference>
<comment type="caution">
    <text evidence="1">The sequence shown here is derived from an EMBL/GenBank/DDBJ whole genome shotgun (WGS) entry which is preliminary data.</text>
</comment>
<protein>
    <recommendedName>
        <fullName evidence="3">DNA polymerase III subunit delta</fullName>
    </recommendedName>
</protein>
<organism evidence="1 2">
    <name type="scientific">Candidatus Onthomorpha intestinigallinarum</name>
    <dbReference type="NCBI Taxonomy" id="2840880"/>
    <lineage>
        <taxon>Bacteria</taxon>
        <taxon>Pseudomonadati</taxon>
        <taxon>Bacteroidota</taxon>
        <taxon>Bacteroidia</taxon>
        <taxon>Bacteroidales</taxon>
        <taxon>Candidatus Onthomorpha</taxon>
    </lineage>
</organism>
<dbReference type="Pfam" id="PF13177">
    <property type="entry name" value="DNA_pol3_delta2"/>
    <property type="match status" value="1"/>
</dbReference>
<dbReference type="InterPro" id="IPR050238">
    <property type="entry name" value="DNA_Rep/Repair_Clamp_Loader"/>
</dbReference>
<dbReference type="EMBL" id="DXGG01000244">
    <property type="protein sequence ID" value="HIW88158.1"/>
    <property type="molecule type" value="Genomic_DNA"/>
</dbReference>
<dbReference type="GO" id="GO:0006261">
    <property type="term" value="P:DNA-templated DNA replication"/>
    <property type="evidence" value="ECO:0007669"/>
    <property type="project" value="TreeGrafter"/>
</dbReference>
<dbReference type="Proteomes" id="UP000824267">
    <property type="component" value="Unassembled WGS sequence"/>
</dbReference>
<evidence type="ECO:0008006" key="3">
    <source>
        <dbReference type="Google" id="ProtNLM"/>
    </source>
</evidence>
<dbReference type="PANTHER" id="PTHR11669">
    <property type="entry name" value="REPLICATION FACTOR C / DNA POLYMERASE III GAMMA-TAU SUBUNIT"/>
    <property type="match status" value="1"/>
</dbReference>
<dbReference type="PANTHER" id="PTHR11669:SF8">
    <property type="entry name" value="DNA POLYMERASE III SUBUNIT DELTA"/>
    <property type="match status" value="1"/>
</dbReference>
<accession>A0A9D1RHE2</accession>
<dbReference type="AlphaFoldDB" id="A0A9D1RHE2"/>
<gene>
    <name evidence="1" type="ORF">IAC47_07835</name>
</gene>
<evidence type="ECO:0000313" key="2">
    <source>
        <dbReference type="Proteomes" id="UP000824267"/>
    </source>
</evidence>
<name>A0A9D1RHE2_9BACT</name>
<reference evidence="1" key="1">
    <citation type="journal article" date="2021" name="PeerJ">
        <title>Extensive microbial diversity within the chicken gut microbiome revealed by metagenomics and culture.</title>
        <authorList>
            <person name="Gilroy R."/>
            <person name="Ravi A."/>
            <person name="Getino M."/>
            <person name="Pursley I."/>
            <person name="Horton D.L."/>
            <person name="Alikhan N.F."/>
            <person name="Baker D."/>
            <person name="Gharbi K."/>
            <person name="Hall N."/>
            <person name="Watson M."/>
            <person name="Adriaenssens E.M."/>
            <person name="Foster-Nyarko E."/>
            <person name="Jarju S."/>
            <person name="Secka A."/>
            <person name="Antonio M."/>
            <person name="Oren A."/>
            <person name="Chaudhuri R.R."/>
            <person name="La Ragione R."/>
            <person name="Hildebrand F."/>
            <person name="Pallen M.J."/>
        </authorList>
    </citation>
    <scope>NUCLEOTIDE SEQUENCE</scope>
    <source>
        <strain evidence="1">Gambia16-930</strain>
    </source>
</reference>